<keyword evidence="2" id="KW-1185">Reference proteome</keyword>
<sequence>MRTIIIFMLVTFALLPYVKATAEPGNMTITPRVVSDGPRPIVDYEIQSYVDGLVVQDFLMTIDGDCWIPAQLPLKLNQGSIGKVRIIGCPIQPLHVITNLGSYDFYFNKL</sequence>
<name>A0A7R8MJP7_9CAUD</name>
<accession>A0A7R8MJP7</accession>
<gene>
    <name evidence="1" type="ORF">LLCLJKAH_00203</name>
</gene>
<organism evidence="1 2">
    <name type="scientific">Klebsiella phage vB_KvM-Eowyn</name>
    <dbReference type="NCBI Taxonomy" id="2762819"/>
    <lineage>
        <taxon>Viruses</taxon>
        <taxon>Duplodnaviria</taxon>
        <taxon>Heunggongvirae</taxon>
        <taxon>Uroviricota</taxon>
        <taxon>Caudoviricetes</taxon>
        <taxon>Chimalliviridae</taxon>
        <taxon>Eowynvirus</taxon>
        <taxon>Eowynvirus eowyn</taxon>
    </lineage>
</organism>
<reference evidence="1 2" key="1">
    <citation type="submission" date="2020-09" db="EMBL/GenBank/DDBJ databases">
        <authorList>
            <person name="Jameson E."/>
        </authorList>
    </citation>
    <scope>NUCLEOTIDE SEQUENCE [LARGE SCALE GENOMIC DNA]</scope>
</reference>
<dbReference type="Proteomes" id="UP000596247">
    <property type="component" value="Chromosome"/>
</dbReference>
<dbReference type="EMBL" id="LR881104">
    <property type="protein sequence ID" value="CAD5236192.1"/>
    <property type="molecule type" value="Genomic_DNA"/>
</dbReference>
<protein>
    <submittedName>
        <fullName evidence="1">Uncharacterized protein</fullName>
    </submittedName>
</protein>
<evidence type="ECO:0000313" key="1">
    <source>
        <dbReference type="EMBL" id="CAD5236192.1"/>
    </source>
</evidence>
<evidence type="ECO:0000313" key="2">
    <source>
        <dbReference type="Proteomes" id="UP000596247"/>
    </source>
</evidence>
<proteinExistence type="predicted"/>